<proteinExistence type="predicted"/>
<name>A0A427ALP6_ENSVE</name>
<dbReference type="AlphaFoldDB" id="A0A427ALP6"/>
<reference evidence="1 2" key="1">
    <citation type="journal article" date="2014" name="Agronomy (Basel)">
        <title>A Draft Genome Sequence for Ensete ventricosum, the Drought-Tolerant Tree Against Hunger.</title>
        <authorList>
            <person name="Harrison J."/>
            <person name="Moore K.A."/>
            <person name="Paszkiewicz K."/>
            <person name="Jones T."/>
            <person name="Grant M."/>
            <person name="Ambacheew D."/>
            <person name="Muzemil S."/>
            <person name="Studholme D.J."/>
        </authorList>
    </citation>
    <scope>NUCLEOTIDE SEQUENCE [LARGE SCALE GENOMIC DNA]</scope>
</reference>
<organism evidence="1 2">
    <name type="scientific">Ensete ventricosum</name>
    <name type="common">Abyssinian banana</name>
    <name type="synonym">Musa ensete</name>
    <dbReference type="NCBI Taxonomy" id="4639"/>
    <lineage>
        <taxon>Eukaryota</taxon>
        <taxon>Viridiplantae</taxon>
        <taxon>Streptophyta</taxon>
        <taxon>Embryophyta</taxon>
        <taxon>Tracheophyta</taxon>
        <taxon>Spermatophyta</taxon>
        <taxon>Magnoliopsida</taxon>
        <taxon>Liliopsida</taxon>
        <taxon>Zingiberales</taxon>
        <taxon>Musaceae</taxon>
        <taxon>Ensete</taxon>
    </lineage>
</organism>
<evidence type="ECO:0000313" key="1">
    <source>
        <dbReference type="EMBL" id="RRT77130.1"/>
    </source>
</evidence>
<gene>
    <name evidence="1" type="ORF">B296_00024014</name>
</gene>
<sequence>MVKDQEQGGGGGRRPDLAVVGEVGLQNMLDVGRIGRVDLAVRGCDQPKGLVPASDGGLEVEGGVEVDQQVEDGAGDGRSVGTLDPLLGVKDDEQYYDQRNWRRISLFELGKFYPSSLLFSHLLCALDSAVLAPVGSYPGSCSTQ</sequence>
<accession>A0A427ALP6</accession>
<protein>
    <submittedName>
        <fullName evidence="1">Uncharacterized protein</fullName>
    </submittedName>
</protein>
<comment type="caution">
    <text evidence="1">The sequence shown here is derived from an EMBL/GenBank/DDBJ whole genome shotgun (WGS) entry which is preliminary data.</text>
</comment>
<dbReference type="Proteomes" id="UP000287651">
    <property type="component" value="Unassembled WGS sequence"/>
</dbReference>
<dbReference type="EMBL" id="AMZH03002010">
    <property type="protein sequence ID" value="RRT77130.1"/>
    <property type="molecule type" value="Genomic_DNA"/>
</dbReference>
<evidence type="ECO:0000313" key="2">
    <source>
        <dbReference type="Proteomes" id="UP000287651"/>
    </source>
</evidence>